<evidence type="ECO:0000256" key="1">
    <source>
        <dbReference type="SAM" id="MobiDB-lite"/>
    </source>
</evidence>
<dbReference type="AlphaFoldDB" id="A0A5C2RYE5"/>
<feature type="region of interest" description="Disordered" evidence="1">
    <location>
        <begin position="1"/>
        <end position="21"/>
    </location>
</feature>
<keyword evidence="2" id="KW-0472">Membrane</keyword>
<dbReference type="EMBL" id="ML122290">
    <property type="protein sequence ID" value="RPD56070.1"/>
    <property type="molecule type" value="Genomic_DNA"/>
</dbReference>
<evidence type="ECO:0000256" key="2">
    <source>
        <dbReference type="SAM" id="Phobius"/>
    </source>
</evidence>
<keyword evidence="4" id="KW-1185">Reference proteome</keyword>
<evidence type="ECO:0000313" key="3">
    <source>
        <dbReference type="EMBL" id="RPD56070.1"/>
    </source>
</evidence>
<name>A0A5C2RYE5_9APHY</name>
<feature type="transmembrane region" description="Helical" evidence="2">
    <location>
        <begin position="30"/>
        <end position="52"/>
    </location>
</feature>
<reference evidence="3" key="1">
    <citation type="journal article" date="2018" name="Genome Biol. Evol.">
        <title>Genomics and development of Lentinus tigrinus, a white-rot wood-decaying mushroom with dimorphic fruiting bodies.</title>
        <authorList>
            <person name="Wu B."/>
            <person name="Xu Z."/>
            <person name="Knudson A."/>
            <person name="Carlson A."/>
            <person name="Chen N."/>
            <person name="Kovaka S."/>
            <person name="LaButti K."/>
            <person name="Lipzen A."/>
            <person name="Pennachio C."/>
            <person name="Riley R."/>
            <person name="Schakwitz W."/>
            <person name="Umezawa K."/>
            <person name="Ohm R.A."/>
            <person name="Grigoriev I.V."/>
            <person name="Nagy L.G."/>
            <person name="Gibbons J."/>
            <person name="Hibbett D."/>
        </authorList>
    </citation>
    <scope>NUCLEOTIDE SEQUENCE [LARGE SCALE GENOMIC DNA]</scope>
    <source>
        <strain evidence="3">ALCF2SS1-6</strain>
    </source>
</reference>
<dbReference type="Proteomes" id="UP000313359">
    <property type="component" value="Unassembled WGS sequence"/>
</dbReference>
<proteinExistence type="predicted"/>
<evidence type="ECO:0000313" key="4">
    <source>
        <dbReference type="Proteomes" id="UP000313359"/>
    </source>
</evidence>
<feature type="compositionally biased region" description="Basic residues" evidence="1">
    <location>
        <begin position="1"/>
        <end position="10"/>
    </location>
</feature>
<gene>
    <name evidence="3" type="ORF">L227DRAFT_285475</name>
</gene>
<protein>
    <submittedName>
        <fullName evidence="3">Uncharacterized protein</fullName>
    </submittedName>
</protein>
<sequence>MRPKKVKAQARRGGNGDVGLHSRSARLPMLVLSVHTLTIFLSRQILVLLVAFQDCDCMYRVVAVVAFDLLSLRQGSSTTQ</sequence>
<accession>A0A5C2RYE5</accession>
<organism evidence="3 4">
    <name type="scientific">Lentinus tigrinus ALCF2SS1-6</name>
    <dbReference type="NCBI Taxonomy" id="1328759"/>
    <lineage>
        <taxon>Eukaryota</taxon>
        <taxon>Fungi</taxon>
        <taxon>Dikarya</taxon>
        <taxon>Basidiomycota</taxon>
        <taxon>Agaricomycotina</taxon>
        <taxon>Agaricomycetes</taxon>
        <taxon>Polyporales</taxon>
        <taxon>Polyporaceae</taxon>
        <taxon>Lentinus</taxon>
    </lineage>
</organism>
<keyword evidence="2" id="KW-0812">Transmembrane</keyword>
<keyword evidence="2" id="KW-1133">Transmembrane helix</keyword>